<keyword evidence="13" id="KW-1185">Reference proteome</keyword>
<dbReference type="EMBL" id="AAQH01000022">
    <property type="protein sequence ID" value="EAT11188.1"/>
    <property type="molecule type" value="Genomic_DNA"/>
</dbReference>
<comment type="catalytic activity">
    <reaction evidence="11">
        <text>L-seryl-[protein] + ATP = O-phospho-L-seryl-[protein] + ADP + H(+)</text>
        <dbReference type="Rhea" id="RHEA:17989"/>
        <dbReference type="Rhea" id="RHEA-COMP:9863"/>
        <dbReference type="Rhea" id="RHEA-COMP:11604"/>
        <dbReference type="ChEBI" id="CHEBI:15378"/>
        <dbReference type="ChEBI" id="CHEBI:29999"/>
        <dbReference type="ChEBI" id="CHEBI:30616"/>
        <dbReference type="ChEBI" id="CHEBI:83421"/>
        <dbReference type="ChEBI" id="CHEBI:456216"/>
        <dbReference type="EC" id="2.7.11.1"/>
    </reaction>
</comment>
<dbReference type="PROSITE" id="PS51257">
    <property type="entry name" value="PROKAR_LIPOPROTEIN"/>
    <property type="match status" value="1"/>
</dbReference>
<dbReference type="EC" id="2.7.11.1" evidence="2"/>
<keyword evidence="7" id="KW-1015">Disulfide bond</keyword>
<evidence type="ECO:0000313" key="12">
    <source>
        <dbReference type="EMBL" id="EAT11188.1"/>
    </source>
</evidence>
<dbReference type="GO" id="GO:0004674">
    <property type="term" value="F:protein serine/threonine kinase activity"/>
    <property type="evidence" value="ECO:0007669"/>
    <property type="project" value="UniProtKB-KW"/>
</dbReference>
<dbReference type="SUPFAM" id="SSF50985">
    <property type="entry name" value="RCC1/BLIP-II"/>
    <property type="match status" value="1"/>
</dbReference>
<dbReference type="HOGENOM" id="CLU_711093_0_0_6"/>
<dbReference type="Proteomes" id="UP000004263">
    <property type="component" value="Unassembled WGS sequence"/>
</dbReference>
<dbReference type="InterPro" id="IPR009091">
    <property type="entry name" value="RCC1/BLIP-II"/>
</dbReference>
<accession>Q1MYV3</accession>
<organism evidence="12 13">
    <name type="scientific">Bermanella marisrubri</name>
    <dbReference type="NCBI Taxonomy" id="207949"/>
    <lineage>
        <taxon>Bacteria</taxon>
        <taxon>Pseudomonadati</taxon>
        <taxon>Pseudomonadota</taxon>
        <taxon>Gammaproteobacteria</taxon>
        <taxon>Oceanospirillales</taxon>
        <taxon>Oceanospirillaceae</taxon>
        <taxon>Bermanella</taxon>
    </lineage>
</organism>
<comment type="subcellular location">
    <subcellularLocation>
        <location evidence="1">Membrane</location>
        <topology evidence="1">Single-pass type I membrane protein</topology>
    </subcellularLocation>
</comment>
<name>Q1MYV3_9GAMM</name>
<evidence type="ECO:0000256" key="8">
    <source>
        <dbReference type="ARBA" id="ARBA00023170"/>
    </source>
</evidence>
<protein>
    <recommendedName>
        <fullName evidence="2">non-specific serine/threonine protein kinase</fullName>
        <ecNumber evidence="2">2.7.11.1</ecNumber>
    </recommendedName>
</protein>
<keyword evidence="5" id="KW-1133">Transmembrane helix</keyword>
<dbReference type="RefSeq" id="WP_007018929.1">
    <property type="nucleotide sequence ID" value="NZ_CH724119.1"/>
</dbReference>
<evidence type="ECO:0000256" key="2">
    <source>
        <dbReference type="ARBA" id="ARBA00012513"/>
    </source>
</evidence>
<keyword evidence="6" id="KW-0472">Membrane</keyword>
<evidence type="ECO:0000256" key="7">
    <source>
        <dbReference type="ARBA" id="ARBA00023157"/>
    </source>
</evidence>
<evidence type="ECO:0000256" key="5">
    <source>
        <dbReference type="ARBA" id="ARBA00022989"/>
    </source>
</evidence>
<dbReference type="PANTHER" id="PTHR47460">
    <property type="entry name" value="SERINE/THREONINE-PROTEIN KINASE-LIKE PROTEIN ACR4"/>
    <property type="match status" value="1"/>
</dbReference>
<dbReference type="OrthoDB" id="238206at2"/>
<dbReference type="Gene3D" id="2.130.10.30">
    <property type="entry name" value="Regulator of chromosome condensation 1/beta-lactamase-inhibitor protein II"/>
    <property type="match status" value="1"/>
</dbReference>
<evidence type="ECO:0000256" key="4">
    <source>
        <dbReference type="ARBA" id="ARBA00022729"/>
    </source>
</evidence>
<keyword evidence="4" id="KW-0732">Signal</keyword>
<evidence type="ECO:0000256" key="11">
    <source>
        <dbReference type="ARBA" id="ARBA00048679"/>
    </source>
</evidence>
<keyword evidence="3" id="KW-0812">Transmembrane</keyword>
<evidence type="ECO:0000256" key="10">
    <source>
        <dbReference type="ARBA" id="ARBA00047899"/>
    </source>
</evidence>
<comment type="caution">
    <text evidence="12">The sequence shown here is derived from an EMBL/GenBank/DDBJ whole genome shotgun (WGS) entry which is preliminary data.</text>
</comment>
<reference evidence="12 13" key="1">
    <citation type="submission" date="2006-03" db="EMBL/GenBank/DDBJ databases">
        <authorList>
            <person name="Pinhassi J."/>
            <person name="Pedros-Alio C."/>
            <person name="Ferriera S."/>
            <person name="Johnson J."/>
            <person name="Kravitz S."/>
            <person name="Halpern A."/>
            <person name="Remington K."/>
            <person name="Beeson K."/>
            <person name="Tran B."/>
            <person name="Rogers Y.-H."/>
            <person name="Friedman R."/>
            <person name="Venter J.C."/>
        </authorList>
    </citation>
    <scope>NUCLEOTIDE SEQUENCE [LARGE SCALE GENOMIC DNA]</scope>
    <source>
        <strain evidence="12 13">RED65</strain>
    </source>
</reference>
<sequence>MRVISLPSLFCAFFLLIGCEEEESGFSFSRDATMENPNGTASKLEEFNSRIFEDYRLVSGDGRTCGFASANAFNTSSFLNCWGRSIPANQRAQVNTNVSGQNHVLSIGADHVCTIETTDARTVRCDGSNQFGENTDPEPAFTNGYQGHWVDKPYLIASGDHHNCALDYYGVYCWGKNEQGQTDVPSLTAPKWIAAGGDTSCAIDGDGYVSCWGDNGLGQTEVPANLGMVKHLDVGSEFACAITLQDDVVCWGATGNWDKELQDSYTNPVHISVGANHACIIDDIGGEQFELDCFGRDNAQENLLSVPSIFTDVPGFNPKTVDAGVGHTCMIADYTGYFQAESGSMDAQTTQGIACWGRNESNQSRPPLKACFGYYDQDSEEARRCINF</sequence>
<gene>
    <name evidence="12" type="ORF">RED65_07884</name>
</gene>
<evidence type="ECO:0000256" key="6">
    <source>
        <dbReference type="ARBA" id="ARBA00023136"/>
    </source>
</evidence>
<keyword evidence="9" id="KW-0325">Glycoprotein</keyword>
<proteinExistence type="predicted"/>
<evidence type="ECO:0000256" key="1">
    <source>
        <dbReference type="ARBA" id="ARBA00004479"/>
    </source>
</evidence>
<dbReference type="GO" id="GO:0016020">
    <property type="term" value="C:membrane"/>
    <property type="evidence" value="ECO:0007669"/>
    <property type="project" value="UniProtKB-SubCell"/>
</dbReference>
<keyword evidence="8" id="KW-0675">Receptor</keyword>
<dbReference type="AlphaFoldDB" id="Q1MYV3"/>
<dbReference type="STRING" id="207949.RED65_07884"/>
<dbReference type="PANTHER" id="PTHR47460:SF1">
    <property type="entry name" value="SERINE_THREONINE-PROTEIN KINASE-LIKE PROTEIN ACR4"/>
    <property type="match status" value="1"/>
</dbReference>
<evidence type="ECO:0000313" key="13">
    <source>
        <dbReference type="Proteomes" id="UP000004263"/>
    </source>
</evidence>
<evidence type="ECO:0000256" key="9">
    <source>
        <dbReference type="ARBA" id="ARBA00023180"/>
    </source>
</evidence>
<comment type="catalytic activity">
    <reaction evidence="10">
        <text>L-threonyl-[protein] + ATP = O-phospho-L-threonyl-[protein] + ADP + H(+)</text>
        <dbReference type="Rhea" id="RHEA:46608"/>
        <dbReference type="Rhea" id="RHEA-COMP:11060"/>
        <dbReference type="Rhea" id="RHEA-COMP:11605"/>
        <dbReference type="ChEBI" id="CHEBI:15378"/>
        <dbReference type="ChEBI" id="CHEBI:30013"/>
        <dbReference type="ChEBI" id="CHEBI:30616"/>
        <dbReference type="ChEBI" id="CHEBI:61977"/>
        <dbReference type="ChEBI" id="CHEBI:456216"/>
        <dbReference type="EC" id="2.7.11.1"/>
    </reaction>
</comment>
<dbReference type="Pfam" id="PF13540">
    <property type="entry name" value="RCC1_2"/>
    <property type="match status" value="2"/>
</dbReference>
<evidence type="ECO:0000256" key="3">
    <source>
        <dbReference type="ARBA" id="ARBA00022692"/>
    </source>
</evidence>